<dbReference type="InterPro" id="IPR000182">
    <property type="entry name" value="GNAT_dom"/>
</dbReference>
<evidence type="ECO:0000313" key="2">
    <source>
        <dbReference type="EMBL" id="GGX61389.1"/>
    </source>
</evidence>
<dbReference type="AlphaFoldDB" id="A0A918NE57"/>
<dbReference type="InterPro" id="IPR053144">
    <property type="entry name" value="Acetyltransferase_Butenolide"/>
</dbReference>
<reference evidence="2" key="1">
    <citation type="journal article" date="2014" name="Int. J. Syst. Evol. Microbiol.">
        <title>Complete genome sequence of Corynebacterium casei LMG S-19264T (=DSM 44701T), isolated from a smear-ripened cheese.</title>
        <authorList>
            <consortium name="US DOE Joint Genome Institute (JGI-PGF)"/>
            <person name="Walter F."/>
            <person name="Albersmeier A."/>
            <person name="Kalinowski J."/>
            <person name="Ruckert C."/>
        </authorList>
    </citation>
    <scope>NUCLEOTIDE SEQUENCE</scope>
    <source>
        <strain evidence="2">KCTC 22169</strain>
    </source>
</reference>
<dbReference type="PROSITE" id="PS51186">
    <property type="entry name" value="GNAT"/>
    <property type="match status" value="1"/>
</dbReference>
<evidence type="ECO:0000313" key="3">
    <source>
        <dbReference type="Proteomes" id="UP000626148"/>
    </source>
</evidence>
<evidence type="ECO:0000259" key="1">
    <source>
        <dbReference type="PROSITE" id="PS51186"/>
    </source>
</evidence>
<gene>
    <name evidence="2" type="ORF">GCM10007392_31560</name>
</gene>
<dbReference type="CDD" id="cd04301">
    <property type="entry name" value="NAT_SF"/>
    <property type="match status" value="1"/>
</dbReference>
<sequence>MPLDITTDKSRLDLDVIYGYLTKSYWSPGISREKVATAIEHSLCWGLFEDDRQIGFARVVTDQSSFAYLADVFILPECQGRGLGKRLVEAVVADDRLRGLRRFMLATRDAHGLYEQYGFERVTDPSKLMEKGA</sequence>
<dbReference type="InterPro" id="IPR016181">
    <property type="entry name" value="Acyl_CoA_acyltransferase"/>
</dbReference>
<dbReference type="PANTHER" id="PTHR43233:SF1">
    <property type="entry name" value="FAMILY N-ACETYLTRANSFERASE, PUTATIVE (AFU_ORTHOLOGUE AFUA_6G03350)-RELATED"/>
    <property type="match status" value="1"/>
</dbReference>
<proteinExistence type="predicted"/>
<protein>
    <submittedName>
        <fullName evidence="2">N-acetyltransferase</fullName>
    </submittedName>
</protein>
<comment type="caution">
    <text evidence="2">The sequence shown here is derived from an EMBL/GenBank/DDBJ whole genome shotgun (WGS) entry which is preliminary data.</text>
</comment>
<dbReference type="PANTHER" id="PTHR43233">
    <property type="entry name" value="FAMILY N-ACETYLTRANSFERASE, PUTATIVE (AFU_ORTHOLOGUE AFUA_6G03350)-RELATED"/>
    <property type="match status" value="1"/>
</dbReference>
<reference evidence="2" key="2">
    <citation type="submission" date="2020-09" db="EMBL/GenBank/DDBJ databases">
        <authorList>
            <person name="Sun Q."/>
            <person name="Kim S."/>
        </authorList>
    </citation>
    <scope>NUCLEOTIDE SEQUENCE</scope>
    <source>
        <strain evidence="2">KCTC 22169</strain>
    </source>
</reference>
<accession>A0A918NE57</accession>
<name>A0A918NE57_9GAMM</name>
<dbReference type="Gene3D" id="3.40.630.30">
    <property type="match status" value="1"/>
</dbReference>
<dbReference type="RefSeq" id="WP_189610409.1">
    <property type="nucleotide sequence ID" value="NZ_BMXR01000008.1"/>
</dbReference>
<dbReference type="GO" id="GO:0016747">
    <property type="term" value="F:acyltransferase activity, transferring groups other than amino-acyl groups"/>
    <property type="evidence" value="ECO:0007669"/>
    <property type="project" value="InterPro"/>
</dbReference>
<dbReference type="Proteomes" id="UP000626148">
    <property type="component" value="Unassembled WGS sequence"/>
</dbReference>
<dbReference type="EMBL" id="BMXR01000008">
    <property type="protein sequence ID" value="GGX61389.1"/>
    <property type="molecule type" value="Genomic_DNA"/>
</dbReference>
<dbReference type="Pfam" id="PF00583">
    <property type="entry name" value="Acetyltransf_1"/>
    <property type="match status" value="1"/>
</dbReference>
<dbReference type="SUPFAM" id="SSF55729">
    <property type="entry name" value="Acyl-CoA N-acyltransferases (Nat)"/>
    <property type="match status" value="1"/>
</dbReference>
<keyword evidence="3" id="KW-1185">Reference proteome</keyword>
<feature type="domain" description="N-acetyltransferase" evidence="1">
    <location>
        <begin position="3"/>
        <end position="133"/>
    </location>
</feature>
<organism evidence="2 3">
    <name type="scientific">Saccharospirillum salsuginis</name>
    <dbReference type="NCBI Taxonomy" id="418750"/>
    <lineage>
        <taxon>Bacteria</taxon>
        <taxon>Pseudomonadati</taxon>
        <taxon>Pseudomonadota</taxon>
        <taxon>Gammaproteobacteria</taxon>
        <taxon>Oceanospirillales</taxon>
        <taxon>Saccharospirillaceae</taxon>
        <taxon>Saccharospirillum</taxon>
    </lineage>
</organism>